<name>A0A0G0LTZ5_UNCC2</name>
<protein>
    <submittedName>
        <fullName evidence="1">Uncharacterized protein</fullName>
    </submittedName>
</protein>
<evidence type="ECO:0000313" key="2">
    <source>
        <dbReference type="Proteomes" id="UP000034207"/>
    </source>
</evidence>
<accession>A0A0G0LTZ5</accession>
<organism evidence="1 2">
    <name type="scientific">candidate division CPR2 bacterium GW2011_GWC2_39_10</name>
    <dbReference type="NCBI Taxonomy" id="1618345"/>
    <lineage>
        <taxon>Bacteria</taxon>
        <taxon>Bacteria division CPR2</taxon>
    </lineage>
</organism>
<dbReference type="AlphaFoldDB" id="A0A0G0LTZ5"/>
<comment type="caution">
    <text evidence="1">The sequence shown here is derived from an EMBL/GenBank/DDBJ whole genome shotgun (WGS) entry which is preliminary data.</text>
</comment>
<sequence length="195" mass="23191">MEKRYFCEKCNEETFVKPKKNNKRKTKHHLAFRQNILKKKIKPNLQNVDKKYLDILTPVNFLMCEDCHFAFHRQHKALKCDEELVLNGNNPCNNCEDALFCFHNYVKRAVKREIETGKITEFVEDENGKTRLPKEKELFETYVYLIQEVCAEIYLEFKLKGIHKKKFHDAEIRNLLEGLLKTRKALVKNNAQQGN</sequence>
<dbReference type="EMBL" id="LBVV01000001">
    <property type="protein sequence ID" value="KKQ95418.1"/>
    <property type="molecule type" value="Genomic_DNA"/>
</dbReference>
<evidence type="ECO:0000313" key="1">
    <source>
        <dbReference type="EMBL" id="KKQ95418.1"/>
    </source>
</evidence>
<gene>
    <name evidence="1" type="ORF">UT18_C0001G0005</name>
</gene>
<proteinExistence type="predicted"/>
<reference evidence="1 2" key="1">
    <citation type="journal article" date="2015" name="Nature">
        <title>rRNA introns, odd ribosomes, and small enigmatic genomes across a large radiation of phyla.</title>
        <authorList>
            <person name="Brown C.T."/>
            <person name="Hug L.A."/>
            <person name="Thomas B.C."/>
            <person name="Sharon I."/>
            <person name="Castelle C.J."/>
            <person name="Singh A."/>
            <person name="Wilkins M.J."/>
            <person name="Williams K.H."/>
            <person name="Banfield J.F."/>
        </authorList>
    </citation>
    <scope>NUCLEOTIDE SEQUENCE [LARGE SCALE GENOMIC DNA]</scope>
</reference>
<dbReference type="Proteomes" id="UP000034207">
    <property type="component" value="Unassembled WGS sequence"/>
</dbReference>